<dbReference type="OrthoDB" id="2840219at2759"/>
<feature type="compositionally biased region" description="Polar residues" evidence="1">
    <location>
        <begin position="151"/>
        <end position="160"/>
    </location>
</feature>
<sequence length="841" mass="93120">MNDMSAAPDKNSSSKAPEGLESSNTKQDRTMTTSHVQRTQGNSSRRGGASLNSKGDASQIAEDGGHAELEGHGNVASAASVSKKKKSGEKPRGESASQTIEHEHRKTTSRGPQPSVSRVDGYEDHVEVEQDGDTALASASSAGKEAHVPALNSQSRSPSINREKAGATPRHRRRSVSRASRSSVGTRGNRSSVSPLKANNRVVNSSQQSSQTRRDHSKVLSNANRGRSTTRRGEDGSSQGVARRKLLPTEDNGPEHRRQVQERILSFTARKAGKSTLRSAQEIQAEKLLARAPEGQVVKSGAVYESQDDEGHILDDQVNEVTMDDGVFVAHEGNVSVLTEHRNKKPKHNIPSAEDLERHKNSLQTNENVNMSNSKTNKRFRSSDGTGYQLSTSNHGSKGVQQQQPAKRTKTNENVPGPSKPSQPRAGIIRNGWHDAPSYRPSAPARQSTTLSGSSSRPEGRPGGYAPASRHEVNPKASKDNGGKKRGQDAIEEEEGETFDIGIPLKPTKRRRGEPMSASVKKDRAIQRLLLPVDDAEDEEIEEGIEEEMPVGGRPPRGVRGARPDQIRFYTGEALALLTASRNSMRFYLFTDQPYATVESLTLHSRSFYSDACQDQYGSKWKELAPLYTRGMQKLLRDESWMLRHRIKSLAQGVVDRTYGLFPRPEDLRGYVNANAAELATQRFTQERVADLLGDDSLFLYAPTEHFEDRLPFTHVAIKRVVLDILFNPKSRSIPLASINYQSVNPIPVQCIAYASTAIRCALEEYKTGERVDRDFSENTYRGYYNKLLRNLINWRDCSSRSALLYDICQDMYLSGRARLRNNQDDDDTRPDGPFILSDNE</sequence>
<dbReference type="AlphaFoldDB" id="A0A0H2R1D6"/>
<feature type="compositionally biased region" description="Polar residues" evidence="1">
    <location>
        <begin position="383"/>
        <end position="406"/>
    </location>
</feature>
<dbReference type="EMBL" id="KQ086355">
    <property type="protein sequence ID" value="KLO05142.1"/>
    <property type="molecule type" value="Genomic_DNA"/>
</dbReference>
<feature type="compositionally biased region" description="Low complexity" evidence="1">
    <location>
        <begin position="550"/>
        <end position="561"/>
    </location>
</feature>
<feature type="compositionally biased region" description="Polar residues" evidence="1">
    <location>
        <begin position="362"/>
        <end position="375"/>
    </location>
</feature>
<gene>
    <name evidence="3" type="ORF">SCHPADRAFT_947149</name>
</gene>
<feature type="compositionally biased region" description="Polar residues" evidence="1">
    <location>
        <begin position="185"/>
        <end position="194"/>
    </location>
</feature>
<protein>
    <recommendedName>
        <fullName evidence="2">DUF6532 domain-containing protein</fullName>
    </recommendedName>
</protein>
<feature type="compositionally biased region" description="Basic and acidic residues" evidence="1">
    <location>
        <begin position="469"/>
        <end position="489"/>
    </location>
</feature>
<evidence type="ECO:0000256" key="1">
    <source>
        <dbReference type="SAM" id="MobiDB-lite"/>
    </source>
</evidence>
<dbReference type="Proteomes" id="UP000053477">
    <property type="component" value="Unassembled WGS sequence"/>
</dbReference>
<evidence type="ECO:0000259" key="2">
    <source>
        <dbReference type="Pfam" id="PF20149"/>
    </source>
</evidence>
<feature type="domain" description="DUF6532" evidence="2">
    <location>
        <begin position="583"/>
        <end position="795"/>
    </location>
</feature>
<feature type="region of interest" description="Disordered" evidence="1">
    <location>
        <begin position="821"/>
        <end position="841"/>
    </location>
</feature>
<organism evidence="3 4">
    <name type="scientific">Schizopora paradoxa</name>
    <dbReference type="NCBI Taxonomy" id="27342"/>
    <lineage>
        <taxon>Eukaryota</taxon>
        <taxon>Fungi</taxon>
        <taxon>Dikarya</taxon>
        <taxon>Basidiomycota</taxon>
        <taxon>Agaricomycotina</taxon>
        <taxon>Agaricomycetes</taxon>
        <taxon>Hymenochaetales</taxon>
        <taxon>Schizoporaceae</taxon>
        <taxon>Schizopora</taxon>
    </lineage>
</organism>
<dbReference type="Pfam" id="PF20149">
    <property type="entry name" value="DUF6532"/>
    <property type="match status" value="1"/>
</dbReference>
<evidence type="ECO:0000313" key="3">
    <source>
        <dbReference type="EMBL" id="KLO05142.1"/>
    </source>
</evidence>
<feature type="region of interest" description="Disordered" evidence="1">
    <location>
        <begin position="1"/>
        <end position="261"/>
    </location>
</feature>
<feature type="compositionally biased region" description="Polar residues" evidence="1">
    <location>
        <begin position="10"/>
        <end position="56"/>
    </location>
</feature>
<keyword evidence="4" id="KW-1185">Reference proteome</keyword>
<accession>A0A0H2R1D6</accession>
<name>A0A0H2R1D6_9AGAM</name>
<proteinExistence type="predicted"/>
<feature type="region of interest" description="Disordered" evidence="1">
    <location>
        <begin position="337"/>
        <end position="523"/>
    </location>
</feature>
<feature type="region of interest" description="Disordered" evidence="1">
    <location>
        <begin position="543"/>
        <end position="563"/>
    </location>
</feature>
<evidence type="ECO:0000313" key="4">
    <source>
        <dbReference type="Proteomes" id="UP000053477"/>
    </source>
</evidence>
<dbReference type="InParanoid" id="A0A0H2R1D6"/>
<reference evidence="3 4" key="1">
    <citation type="submission" date="2015-04" db="EMBL/GenBank/DDBJ databases">
        <title>Complete genome sequence of Schizopora paradoxa KUC8140, a cosmopolitan wood degrader in East Asia.</title>
        <authorList>
            <consortium name="DOE Joint Genome Institute"/>
            <person name="Min B."/>
            <person name="Park H."/>
            <person name="Jang Y."/>
            <person name="Kim J.-J."/>
            <person name="Kim K.H."/>
            <person name="Pangilinan J."/>
            <person name="Lipzen A."/>
            <person name="Riley R."/>
            <person name="Grigoriev I.V."/>
            <person name="Spatafora J.W."/>
            <person name="Choi I.-G."/>
        </authorList>
    </citation>
    <scope>NUCLEOTIDE SEQUENCE [LARGE SCALE GENOMIC DNA]</scope>
    <source>
        <strain evidence="3 4">KUC8140</strain>
    </source>
</reference>
<dbReference type="InterPro" id="IPR045341">
    <property type="entry name" value="DUF6532"/>
</dbReference>